<dbReference type="EMBL" id="CAJEWN010003143">
    <property type="protein sequence ID" value="CAD2206671.1"/>
    <property type="molecule type" value="Genomic_DNA"/>
</dbReference>
<reference evidence="1 2" key="1">
    <citation type="submission" date="2020-08" db="EMBL/GenBank/DDBJ databases">
        <authorList>
            <person name="Koutsovoulos G."/>
            <person name="Danchin GJ E."/>
        </authorList>
    </citation>
    <scope>NUCLEOTIDE SEQUENCE [LARGE SCALE GENOMIC DNA]</scope>
</reference>
<name>A0A6V7Y5C7_MELEN</name>
<dbReference type="Proteomes" id="UP000580250">
    <property type="component" value="Unassembled WGS sequence"/>
</dbReference>
<accession>A0A6V7Y5C7</accession>
<dbReference type="AlphaFoldDB" id="A0A6V7Y5C7"/>
<evidence type="ECO:0000313" key="2">
    <source>
        <dbReference type="Proteomes" id="UP000580250"/>
    </source>
</evidence>
<sequence length="43" mass="5075">MLQHFANHGNEFVVNMYGSQEHRHKMFAVLELGGLNLYDYYVT</sequence>
<evidence type="ECO:0000313" key="1">
    <source>
        <dbReference type="EMBL" id="CAD2206671.1"/>
    </source>
</evidence>
<protein>
    <submittedName>
        <fullName evidence="1">Uncharacterized protein</fullName>
    </submittedName>
</protein>
<comment type="caution">
    <text evidence="1">The sequence shown here is derived from an EMBL/GenBank/DDBJ whole genome shotgun (WGS) entry which is preliminary data.</text>
</comment>
<gene>
    <name evidence="1" type="ORF">MENT_LOCUS60557</name>
</gene>
<proteinExistence type="predicted"/>
<organism evidence="1 2">
    <name type="scientific">Meloidogyne enterolobii</name>
    <name type="common">Root-knot nematode worm</name>
    <name type="synonym">Meloidogyne mayaguensis</name>
    <dbReference type="NCBI Taxonomy" id="390850"/>
    <lineage>
        <taxon>Eukaryota</taxon>
        <taxon>Metazoa</taxon>
        <taxon>Ecdysozoa</taxon>
        <taxon>Nematoda</taxon>
        <taxon>Chromadorea</taxon>
        <taxon>Rhabditida</taxon>
        <taxon>Tylenchina</taxon>
        <taxon>Tylenchomorpha</taxon>
        <taxon>Tylenchoidea</taxon>
        <taxon>Meloidogynidae</taxon>
        <taxon>Meloidogyninae</taxon>
        <taxon>Meloidogyne</taxon>
    </lineage>
</organism>